<dbReference type="Pfam" id="PF10664">
    <property type="entry name" value="NdhM"/>
    <property type="match status" value="1"/>
</dbReference>
<dbReference type="EMBL" id="DF237002">
    <property type="protein sequence ID" value="GAQ80418.1"/>
    <property type="molecule type" value="Genomic_DNA"/>
</dbReference>
<evidence type="ECO:0000256" key="6">
    <source>
        <dbReference type="ARBA" id="ARBA00022719"/>
    </source>
</evidence>
<evidence type="ECO:0000256" key="14">
    <source>
        <dbReference type="ARBA" id="ARBA00047726"/>
    </source>
</evidence>
<keyword evidence="9" id="KW-1278">Translocase</keyword>
<evidence type="ECO:0000313" key="17">
    <source>
        <dbReference type="Proteomes" id="UP000054558"/>
    </source>
</evidence>
<evidence type="ECO:0000256" key="2">
    <source>
        <dbReference type="ARBA" id="ARBA00004170"/>
    </source>
</evidence>
<keyword evidence="10" id="KW-0520">NAD</keyword>
<dbReference type="OrthoDB" id="2013483at2759"/>
<organism evidence="16 17">
    <name type="scientific">Klebsormidium nitens</name>
    <name type="common">Green alga</name>
    <name type="synonym">Ulothrix nitens</name>
    <dbReference type="NCBI Taxonomy" id="105231"/>
    <lineage>
        <taxon>Eukaryota</taxon>
        <taxon>Viridiplantae</taxon>
        <taxon>Streptophyta</taxon>
        <taxon>Klebsormidiophyceae</taxon>
        <taxon>Klebsormidiales</taxon>
        <taxon>Klebsormidiaceae</taxon>
        <taxon>Klebsormidium</taxon>
    </lineage>
</organism>
<dbReference type="AlphaFoldDB" id="A0A1Y1HX36"/>
<comment type="catalytic activity">
    <reaction evidence="15">
        <text>a plastoquinone + NADH + (n+1) H(+)(in) = a plastoquinol + NAD(+) + n H(+)(out)</text>
        <dbReference type="Rhea" id="RHEA:42608"/>
        <dbReference type="Rhea" id="RHEA-COMP:9561"/>
        <dbReference type="Rhea" id="RHEA-COMP:9562"/>
        <dbReference type="ChEBI" id="CHEBI:15378"/>
        <dbReference type="ChEBI" id="CHEBI:17757"/>
        <dbReference type="ChEBI" id="CHEBI:57540"/>
        <dbReference type="ChEBI" id="CHEBI:57945"/>
        <dbReference type="ChEBI" id="CHEBI:62192"/>
    </reaction>
</comment>
<keyword evidence="7" id="KW-0521">NADP</keyword>
<gene>
    <name evidence="16" type="ORF">KFL_000530440</name>
</gene>
<evidence type="ECO:0000313" key="16">
    <source>
        <dbReference type="EMBL" id="GAQ80418.1"/>
    </source>
</evidence>
<evidence type="ECO:0000256" key="13">
    <source>
        <dbReference type="ARBA" id="ARBA00031769"/>
    </source>
</evidence>
<sequence length="124" mass="14520">MAGGRWLSSTTRHVRIYIGYVDPETHEMDQQQSDLVTIDLDPDNEFLWPEEQQQKVFDFFDEQVENYKGAPMDEYTLRLIGSEIEHFIRKMLVAGEIKYNLECRVLNFSMGKPRIEGVGDEESQ</sequence>
<keyword evidence="11" id="KW-0472">Membrane</keyword>
<comment type="subcellular location">
    <subcellularLocation>
        <location evidence="2">Membrane</location>
        <topology evidence="2">Peripheral membrane protein</topology>
    </subcellularLocation>
</comment>
<evidence type="ECO:0000256" key="9">
    <source>
        <dbReference type="ARBA" id="ARBA00022967"/>
    </source>
</evidence>
<name>A0A1Y1HX36_KLENI</name>
<evidence type="ECO:0000256" key="3">
    <source>
        <dbReference type="ARBA" id="ARBA00009484"/>
    </source>
</evidence>
<proteinExistence type="inferred from homology"/>
<dbReference type="GO" id="GO:0048038">
    <property type="term" value="F:quinone binding"/>
    <property type="evidence" value="ECO:0007669"/>
    <property type="project" value="UniProtKB-KW"/>
</dbReference>
<dbReference type="PANTHER" id="PTHR36900">
    <property type="entry name" value="NAD(P)H-QUINONE OXIDOREDUCTASE SUBUNIT M, CHLOROPLASTIC"/>
    <property type="match status" value="1"/>
</dbReference>
<evidence type="ECO:0000256" key="1">
    <source>
        <dbReference type="ARBA" id="ARBA00004059"/>
    </source>
</evidence>
<comment type="subunit">
    <text evidence="4">Part of the chloroplast NDH complex, composed of a mixture of chloroplast and nucleus encoded subunits. Component of the NDH subcomplex A, at least composed of ndhH, ndhI, ndhJ, ndhK, ndhL, ndhM, ndhN and ndhO.</text>
</comment>
<comment type="catalytic activity">
    <reaction evidence="14">
        <text>a plastoquinone + NADPH + (n+1) H(+)(in) = a plastoquinol + NADP(+) + n H(+)(out)</text>
        <dbReference type="Rhea" id="RHEA:42612"/>
        <dbReference type="Rhea" id="RHEA-COMP:9561"/>
        <dbReference type="Rhea" id="RHEA-COMP:9562"/>
        <dbReference type="ChEBI" id="CHEBI:15378"/>
        <dbReference type="ChEBI" id="CHEBI:17757"/>
        <dbReference type="ChEBI" id="CHEBI:57783"/>
        <dbReference type="ChEBI" id="CHEBI:58349"/>
        <dbReference type="ChEBI" id="CHEBI:62192"/>
    </reaction>
</comment>
<keyword evidence="17" id="KW-1185">Reference proteome</keyword>
<evidence type="ECO:0000256" key="7">
    <source>
        <dbReference type="ARBA" id="ARBA00022857"/>
    </source>
</evidence>
<reference evidence="16 17" key="1">
    <citation type="journal article" date="2014" name="Nat. Commun.">
        <title>Klebsormidium flaccidum genome reveals primary factors for plant terrestrial adaptation.</title>
        <authorList>
            <person name="Hori K."/>
            <person name="Maruyama F."/>
            <person name="Fujisawa T."/>
            <person name="Togashi T."/>
            <person name="Yamamoto N."/>
            <person name="Seo M."/>
            <person name="Sato S."/>
            <person name="Yamada T."/>
            <person name="Mori H."/>
            <person name="Tajima N."/>
            <person name="Moriyama T."/>
            <person name="Ikeuchi M."/>
            <person name="Watanabe M."/>
            <person name="Wada H."/>
            <person name="Kobayashi K."/>
            <person name="Saito M."/>
            <person name="Masuda T."/>
            <person name="Sasaki-Sekimoto Y."/>
            <person name="Mashiguchi K."/>
            <person name="Awai K."/>
            <person name="Shimojima M."/>
            <person name="Masuda S."/>
            <person name="Iwai M."/>
            <person name="Nobusawa T."/>
            <person name="Narise T."/>
            <person name="Kondo S."/>
            <person name="Saito H."/>
            <person name="Sato R."/>
            <person name="Murakawa M."/>
            <person name="Ihara Y."/>
            <person name="Oshima-Yamada Y."/>
            <person name="Ohtaka K."/>
            <person name="Satoh M."/>
            <person name="Sonobe K."/>
            <person name="Ishii M."/>
            <person name="Ohtani R."/>
            <person name="Kanamori-Sato M."/>
            <person name="Honoki R."/>
            <person name="Miyazaki D."/>
            <person name="Mochizuki H."/>
            <person name="Umetsu J."/>
            <person name="Higashi K."/>
            <person name="Shibata D."/>
            <person name="Kamiya Y."/>
            <person name="Sato N."/>
            <person name="Nakamura Y."/>
            <person name="Tabata S."/>
            <person name="Ida S."/>
            <person name="Kurokawa K."/>
            <person name="Ohta H."/>
        </authorList>
    </citation>
    <scope>NUCLEOTIDE SEQUENCE [LARGE SCALE GENOMIC DNA]</scope>
    <source>
        <strain evidence="16 17">NIES-2285</strain>
    </source>
</reference>
<dbReference type="OMA" id="RVMNYSM"/>
<dbReference type="Proteomes" id="UP000054558">
    <property type="component" value="Unassembled WGS sequence"/>
</dbReference>
<evidence type="ECO:0000256" key="12">
    <source>
        <dbReference type="ARBA" id="ARBA00029860"/>
    </source>
</evidence>
<keyword evidence="8" id="KW-0618">Plastoquinone</keyword>
<accession>A0A1Y1HX36</accession>
<evidence type="ECO:0000256" key="11">
    <source>
        <dbReference type="ARBA" id="ARBA00023136"/>
    </source>
</evidence>
<evidence type="ECO:0000256" key="8">
    <source>
        <dbReference type="ARBA" id="ARBA00022957"/>
    </source>
</evidence>
<dbReference type="GO" id="GO:0016020">
    <property type="term" value="C:membrane"/>
    <property type="evidence" value="ECO:0007669"/>
    <property type="project" value="UniProtKB-SubCell"/>
</dbReference>
<protein>
    <recommendedName>
        <fullName evidence="5">NAD(P)H-quinone oxidoreductase subunit M, chloroplastic</fullName>
    </recommendedName>
    <alternativeName>
        <fullName evidence="13">NAD(P)H dehydrogenase subunit M</fullName>
    </alternativeName>
    <alternativeName>
        <fullName evidence="12">NADH-plastoquinone oxidoreductase subunit M</fullName>
    </alternativeName>
</protein>
<evidence type="ECO:0000256" key="4">
    <source>
        <dbReference type="ARBA" id="ARBA00011851"/>
    </source>
</evidence>
<dbReference type="GO" id="GO:0016655">
    <property type="term" value="F:oxidoreductase activity, acting on NAD(P)H, quinone or similar compound as acceptor"/>
    <property type="evidence" value="ECO:0007669"/>
    <property type="project" value="InterPro"/>
</dbReference>
<evidence type="ECO:0000256" key="15">
    <source>
        <dbReference type="ARBA" id="ARBA00048026"/>
    </source>
</evidence>
<comment type="function">
    <text evidence="1">NDH shuttles electrons from NAD(P)H:plastoquinone, via FMN and iron-sulfur (Fe-S) centers, to quinones in the photosynthetic chain and possibly in a chloroplast respiratory chain. The immediate electron acceptor for the enzyme in this species is believed to be plastoquinone. Couples the redox reaction to proton translocation, and thus conserves the redox energy in a proton gradient.</text>
</comment>
<keyword evidence="6" id="KW-0874">Quinone</keyword>
<dbReference type="PANTHER" id="PTHR36900:SF1">
    <property type="entry name" value="NAD(P)H-QUINONE OXIDOREDUCTASE SUBUNIT M, CHLOROPLASTIC"/>
    <property type="match status" value="1"/>
</dbReference>
<evidence type="ECO:0000256" key="10">
    <source>
        <dbReference type="ARBA" id="ARBA00023027"/>
    </source>
</evidence>
<evidence type="ECO:0000256" key="5">
    <source>
        <dbReference type="ARBA" id="ARBA00017454"/>
    </source>
</evidence>
<dbReference type="InterPro" id="IPR018922">
    <property type="entry name" value="NdhM"/>
</dbReference>
<comment type="similarity">
    <text evidence="3">Belongs to the NDH complex subunit M family.</text>
</comment>
<dbReference type="STRING" id="105231.A0A1Y1HX36"/>